<accession>A0A6A5TRH1</accession>
<gene>
    <name evidence="2" type="ORF">CC80DRAFT_494675</name>
</gene>
<keyword evidence="3" id="KW-1185">Reference proteome</keyword>
<name>A0A6A5TRH1_9PLEO</name>
<evidence type="ECO:0000256" key="1">
    <source>
        <dbReference type="SAM" id="Phobius"/>
    </source>
</evidence>
<feature type="transmembrane region" description="Helical" evidence="1">
    <location>
        <begin position="65"/>
        <end position="85"/>
    </location>
</feature>
<sequence length="112" mass="12823">MRQPEPLSICIVFRESGRGFGGGAVGLWLPRDLEDLVHNFDIERQRLFVDLHSAWFMQPLTPYPAVFAVVFITSCTVIGLWRYVLVGYYAGTNQFGVVVRHGVSIERFLYKQ</sequence>
<dbReference type="EMBL" id="ML977004">
    <property type="protein sequence ID" value="KAF1953386.1"/>
    <property type="molecule type" value="Genomic_DNA"/>
</dbReference>
<organism evidence="2 3">
    <name type="scientific">Byssothecium circinans</name>
    <dbReference type="NCBI Taxonomy" id="147558"/>
    <lineage>
        <taxon>Eukaryota</taxon>
        <taxon>Fungi</taxon>
        <taxon>Dikarya</taxon>
        <taxon>Ascomycota</taxon>
        <taxon>Pezizomycotina</taxon>
        <taxon>Dothideomycetes</taxon>
        <taxon>Pleosporomycetidae</taxon>
        <taxon>Pleosporales</taxon>
        <taxon>Massarineae</taxon>
        <taxon>Massarinaceae</taxon>
        <taxon>Byssothecium</taxon>
    </lineage>
</organism>
<evidence type="ECO:0000313" key="2">
    <source>
        <dbReference type="EMBL" id="KAF1953386.1"/>
    </source>
</evidence>
<proteinExistence type="predicted"/>
<keyword evidence="1" id="KW-0812">Transmembrane</keyword>
<evidence type="ECO:0000313" key="3">
    <source>
        <dbReference type="Proteomes" id="UP000800035"/>
    </source>
</evidence>
<dbReference type="Proteomes" id="UP000800035">
    <property type="component" value="Unassembled WGS sequence"/>
</dbReference>
<keyword evidence="1" id="KW-1133">Transmembrane helix</keyword>
<protein>
    <submittedName>
        <fullName evidence="2">Uncharacterized protein</fullName>
    </submittedName>
</protein>
<keyword evidence="1" id="KW-0472">Membrane</keyword>
<dbReference type="AlphaFoldDB" id="A0A6A5TRH1"/>
<reference evidence="2" key="1">
    <citation type="journal article" date="2020" name="Stud. Mycol.">
        <title>101 Dothideomycetes genomes: a test case for predicting lifestyles and emergence of pathogens.</title>
        <authorList>
            <person name="Haridas S."/>
            <person name="Albert R."/>
            <person name="Binder M."/>
            <person name="Bloem J."/>
            <person name="Labutti K."/>
            <person name="Salamov A."/>
            <person name="Andreopoulos B."/>
            <person name="Baker S."/>
            <person name="Barry K."/>
            <person name="Bills G."/>
            <person name="Bluhm B."/>
            <person name="Cannon C."/>
            <person name="Castanera R."/>
            <person name="Culley D."/>
            <person name="Daum C."/>
            <person name="Ezra D."/>
            <person name="Gonzalez J."/>
            <person name="Henrissat B."/>
            <person name="Kuo A."/>
            <person name="Liang C."/>
            <person name="Lipzen A."/>
            <person name="Lutzoni F."/>
            <person name="Magnuson J."/>
            <person name="Mondo S."/>
            <person name="Nolan M."/>
            <person name="Ohm R."/>
            <person name="Pangilinan J."/>
            <person name="Park H.-J."/>
            <person name="Ramirez L."/>
            <person name="Alfaro M."/>
            <person name="Sun H."/>
            <person name="Tritt A."/>
            <person name="Yoshinaga Y."/>
            <person name="Zwiers L.-H."/>
            <person name="Turgeon B."/>
            <person name="Goodwin S."/>
            <person name="Spatafora J."/>
            <person name="Crous P."/>
            <person name="Grigoriev I."/>
        </authorList>
    </citation>
    <scope>NUCLEOTIDE SEQUENCE</scope>
    <source>
        <strain evidence="2">CBS 675.92</strain>
    </source>
</reference>